<dbReference type="InterPro" id="IPR018060">
    <property type="entry name" value="HTH_AraC"/>
</dbReference>
<keyword evidence="4" id="KW-0804">Transcription</keyword>
<evidence type="ECO:0000256" key="4">
    <source>
        <dbReference type="ARBA" id="ARBA00023163"/>
    </source>
</evidence>
<dbReference type="GeneID" id="78297235"/>
<reference evidence="6 7" key="1">
    <citation type="submission" date="2018-04" db="EMBL/GenBank/DDBJ databases">
        <title>Genomic Encyclopedia of Type Strains, Phase IV (KMG-IV): sequencing the most valuable type-strain genomes for metagenomic binning, comparative biology and taxonomic classification.</title>
        <authorList>
            <person name="Goeker M."/>
        </authorList>
    </citation>
    <scope>NUCLEOTIDE SEQUENCE [LARGE SCALE GENOMIC DNA]</scope>
    <source>
        <strain evidence="6 7">DSM 14823</strain>
    </source>
</reference>
<dbReference type="Gene3D" id="2.60.120.10">
    <property type="entry name" value="Jelly Rolls"/>
    <property type="match status" value="1"/>
</dbReference>
<protein>
    <submittedName>
        <fullName evidence="6">AraC-like DNA-binding protein</fullName>
    </submittedName>
</protein>
<keyword evidence="7" id="KW-1185">Reference proteome</keyword>
<evidence type="ECO:0000256" key="2">
    <source>
        <dbReference type="ARBA" id="ARBA00023125"/>
    </source>
</evidence>
<dbReference type="InterPro" id="IPR018062">
    <property type="entry name" value="HTH_AraC-typ_CS"/>
</dbReference>
<dbReference type="InterPro" id="IPR020449">
    <property type="entry name" value="Tscrpt_reg_AraC-type_HTH"/>
</dbReference>
<dbReference type="PRINTS" id="PR00032">
    <property type="entry name" value="HTHARAC"/>
</dbReference>
<dbReference type="InterPro" id="IPR050204">
    <property type="entry name" value="AraC_XylS_family_regulators"/>
</dbReference>
<evidence type="ECO:0000256" key="1">
    <source>
        <dbReference type="ARBA" id="ARBA00023015"/>
    </source>
</evidence>
<dbReference type="InterPro" id="IPR003313">
    <property type="entry name" value="AraC-bd"/>
</dbReference>
<dbReference type="PANTHER" id="PTHR46796">
    <property type="entry name" value="HTH-TYPE TRANSCRIPTIONAL ACTIVATOR RHAS-RELATED"/>
    <property type="match status" value="1"/>
</dbReference>
<organism evidence="6 7">
    <name type="scientific">Victivallis vadensis</name>
    <dbReference type="NCBI Taxonomy" id="172901"/>
    <lineage>
        <taxon>Bacteria</taxon>
        <taxon>Pseudomonadati</taxon>
        <taxon>Lentisphaerota</taxon>
        <taxon>Lentisphaeria</taxon>
        <taxon>Victivallales</taxon>
        <taxon>Victivallaceae</taxon>
        <taxon>Victivallis</taxon>
    </lineage>
</organism>
<evidence type="ECO:0000313" key="6">
    <source>
        <dbReference type="EMBL" id="PVY33297.1"/>
    </source>
</evidence>
<dbReference type="GO" id="GO:0003700">
    <property type="term" value="F:DNA-binding transcription factor activity"/>
    <property type="evidence" value="ECO:0007669"/>
    <property type="project" value="InterPro"/>
</dbReference>
<dbReference type="AlphaFoldDB" id="A0A2U1ACL2"/>
<dbReference type="Proteomes" id="UP000245959">
    <property type="component" value="Unassembled WGS sequence"/>
</dbReference>
<dbReference type="SUPFAM" id="SSF46689">
    <property type="entry name" value="Homeodomain-like"/>
    <property type="match status" value="2"/>
</dbReference>
<evidence type="ECO:0000256" key="3">
    <source>
        <dbReference type="ARBA" id="ARBA00023159"/>
    </source>
</evidence>
<dbReference type="Pfam" id="PF12833">
    <property type="entry name" value="HTH_18"/>
    <property type="match status" value="1"/>
</dbReference>
<dbReference type="RefSeq" id="WP_165833212.1">
    <property type="nucleotide sequence ID" value="NZ_CABMMC010000057.1"/>
</dbReference>
<comment type="caution">
    <text evidence="6">The sequence shown here is derived from an EMBL/GenBank/DDBJ whole genome shotgun (WGS) entry which is preliminary data.</text>
</comment>
<dbReference type="InterPro" id="IPR009057">
    <property type="entry name" value="Homeodomain-like_sf"/>
</dbReference>
<dbReference type="Gene3D" id="1.10.10.60">
    <property type="entry name" value="Homeodomain-like"/>
    <property type="match status" value="2"/>
</dbReference>
<feature type="domain" description="HTH araC/xylS-type" evidence="5">
    <location>
        <begin position="167"/>
        <end position="265"/>
    </location>
</feature>
<dbReference type="PROSITE" id="PS01124">
    <property type="entry name" value="HTH_ARAC_FAMILY_2"/>
    <property type="match status" value="1"/>
</dbReference>
<dbReference type="SUPFAM" id="SSF51215">
    <property type="entry name" value="Regulatory protein AraC"/>
    <property type="match status" value="1"/>
</dbReference>
<dbReference type="SMART" id="SM00342">
    <property type="entry name" value="HTH_ARAC"/>
    <property type="match status" value="1"/>
</dbReference>
<dbReference type="PROSITE" id="PS00041">
    <property type="entry name" value="HTH_ARAC_FAMILY_1"/>
    <property type="match status" value="1"/>
</dbReference>
<dbReference type="InterPro" id="IPR014710">
    <property type="entry name" value="RmlC-like_jellyroll"/>
</dbReference>
<dbReference type="GO" id="GO:0043565">
    <property type="term" value="F:sequence-specific DNA binding"/>
    <property type="evidence" value="ECO:0007669"/>
    <property type="project" value="InterPro"/>
</dbReference>
<gene>
    <name evidence="6" type="ORF">C8D82_1539</name>
</gene>
<dbReference type="EMBL" id="QEKH01000053">
    <property type="protein sequence ID" value="PVY33297.1"/>
    <property type="molecule type" value="Genomic_DNA"/>
</dbReference>
<keyword evidence="2 6" id="KW-0238">DNA-binding</keyword>
<dbReference type="PANTHER" id="PTHR46796:SF7">
    <property type="entry name" value="ARAC FAMILY TRANSCRIPTIONAL REGULATOR"/>
    <property type="match status" value="1"/>
</dbReference>
<name>A0A2U1ACL2_9BACT</name>
<sequence>MKIQSLTQATGRPFPFRLLNAGWGIAHKPDCLFERADYGYCTIEYVARGRGVLESDGRRFECGPGDVYFLHRHSNHRYWTDPAELWHKLFCMVDGELVDLLMDSYRLAGVYRIAEAPRLRQHFEALAALGGDGAVRDMRAAAIFHQLLEACAETLYERTLPARPEVVELKRELDGCTDGGFRLEEFAGRSGYSAAHLIRHFREAFGCPPYEYLMRRRVETAQRLLTYTRKSVKEIAAALGFSDQYYFSGCFKARTGVSPTAYRSGK</sequence>
<evidence type="ECO:0000259" key="5">
    <source>
        <dbReference type="PROSITE" id="PS01124"/>
    </source>
</evidence>
<accession>A0A2U1ACL2</accession>
<dbReference type="InterPro" id="IPR037923">
    <property type="entry name" value="HTH-like"/>
</dbReference>
<evidence type="ECO:0000313" key="7">
    <source>
        <dbReference type="Proteomes" id="UP000245959"/>
    </source>
</evidence>
<proteinExistence type="predicted"/>
<keyword evidence="1" id="KW-0805">Transcription regulation</keyword>
<keyword evidence="3" id="KW-0010">Activator</keyword>
<dbReference type="Pfam" id="PF02311">
    <property type="entry name" value="AraC_binding"/>
    <property type="match status" value="1"/>
</dbReference>